<dbReference type="InterPro" id="IPR028082">
    <property type="entry name" value="Peripla_BP_I"/>
</dbReference>
<dbReference type="SMART" id="SM00354">
    <property type="entry name" value="HTH_LACI"/>
    <property type="match status" value="1"/>
</dbReference>
<dbReference type="InterPro" id="IPR046335">
    <property type="entry name" value="LacI/GalR-like_sensor"/>
</dbReference>
<evidence type="ECO:0000313" key="6">
    <source>
        <dbReference type="Proteomes" id="UP000002710"/>
    </source>
</evidence>
<evidence type="ECO:0000256" key="2">
    <source>
        <dbReference type="ARBA" id="ARBA00023125"/>
    </source>
</evidence>
<organism evidence="5 6">
    <name type="scientific">Oleidesulfovibrio alaskensis (strain ATCC BAA-1058 / DSM 17464 / G20)</name>
    <name type="common">Desulfovibrio alaskensis</name>
    <dbReference type="NCBI Taxonomy" id="207559"/>
    <lineage>
        <taxon>Bacteria</taxon>
        <taxon>Pseudomonadati</taxon>
        <taxon>Thermodesulfobacteriota</taxon>
        <taxon>Desulfovibrionia</taxon>
        <taxon>Desulfovibrionales</taxon>
        <taxon>Desulfovibrionaceae</taxon>
        <taxon>Oleidesulfovibrio</taxon>
    </lineage>
</organism>
<dbReference type="GO" id="GO:0000976">
    <property type="term" value="F:transcription cis-regulatory region binding"/>
    <property type="evidence" value="ECO:0007669"/>
    <property type="project" value="TreeGrafter"/>
</dbReference>
<gene>
    <name evidence="5" type="ordered locus">Dde_3654</name>
</gene>
<dbReference type="KEGG" id="dde:Dde_3654"/>
<name>Q30V49_OLEA2</name>
<dbReference type="GO" id="GO:0003700">
    <property type="term" value="F:DNA-binding transcription factor activity"/>
    <property type="evidence" value="ECO:0007669"/>
    <property type="project" value="TreeGrafter"/>
</dbReference>
<dbReference type="SUPFAM" id="SSF53822">
    <property type="entry name" value="Periplasmic binding protein-like I"/>
    <property type="match status" value="1"/>
</dbReference>
<dbReference type="Pfam" id="PF13377">
    <property type="entry name" value="Peripla_BP_3"/>
    <property type="match status" value="1"/>
</dbReference>
<feature type="domain" description="HTH lacI-type" evidence="4">
    <location>
        <begin position="4"/>
        <end position="58"/>
    </location>
</feature>
<dbReference type="Proteomes" id="UP000002710">
    <property type="component" value="Chromosome"/>
</dbReference>
<evidence type="ECO:0000256" key="3">
    <source>
        <dbReference type="ARBA" id="ARBA00023163"/>
    </source>
</evidence>
<reference evidence="5 6" key="1">
    <citation type="journal article" date="2011" name="J. Bacteriol.">
        <title>Complete genome sequence and updated annotation of Desulfovibrio alaskensis G20.</title>
        <authorList>
            <person name="Hauser L.J."/>
            <person name="Land M.L."/>
            <person name="Brown S.D."/>
            <person name="Larimer F."/>
            <person name="Keller K.L."/>
            <person name="Rapp-Giles B.J."/>
            <person name="Price M.N."/>
            <person name="Lin M."/>
            <person name="Bruce D.C."/>
            <person name="Detter J.C."/>
            <person name="Tapia R."/>
            <person name="Han C.S."/>
            <person name="Goodwin L.A."/>
            <person name="Cheng J.F."/>
            <person name="Pitluck S."/>
            <person name="Copeland A."/>
            <person name="Lucas S."/>
            <person name="Nolan M."/>
            <person name="Lapidus A.L."/>
            <person name="Palumbo A.V."/>
            <person name="Wall J.D."/>
        </authorList>
    </citation>
    <scope>NUCLEOTIDE SEQUENCE [LARGE SCALE GENOMIC DNA]</scope>
    <source>
        <strain evidence="6">ATCC BAA 1058 / DSM 17464 / G20</strain>
    </source>
</reference>
<evidence type="ECO:0000313" key="5">
    <source>
        <dbReference type="EMBL" id="ABB40447.2"/>
    </source>
</evidence>
<accession>Q30V49</accession>
<dbReference type="PANTHER" id="PTHR30146">
    <property type="entry name" value="LACI-RELATED TRANSCRIPTIONAL REPRESSOR"/>
    <property type="match status" value="1"/>
</dbReference>
<dbReference type="Pfam" id="PF00356">
    <property type="entry name" value="LacI"/>
    <property type="match status" value="1"/>
</dbReference>
<dbReference type="HOGENOM" id="CLU_037628_6_0_7"/>
<dbReference type="PROSITE" id="PS50932">
    <property type="entry name" value="HTH_LACI_2"/>
    <property type="match status" value="1"/>
</dbReference>
<dbReference type="CDD" id="cd06267">
    <property type="entry name" value="PBP1_LacI_sugar_binding-like"/>
    <property type="match status" value="1"/>
</dbReference>
<dbReference type="STRING" id="207559.Dde_3654"/>
<dbReference type="Gene3D" id="3.40.50.2300">
    <property type="match status" value="2"/>
</dbReference>
<dbReference type="AlphaFoldDB" id="Q30V49"/>
<dbReference type="CDD" id="cd01392">
    <property type="entry name" value="HTH_LacI"/>
    <property type="match status" value="1"/>
</dbReference>
<dbReference type="EMBL" id="CP000112">
    <property type="protein sequence ID" value="ABB40447.2"/>
    <property type="molecule type" value="Genomic_DNA"/>
</dbReference>
<keyword evidence="3" id="KW-0804">Transcription</keyword>
<dbReference type="eggNOG" id="COG1609">
    <property type="taxonomic scope" value="Bacteria"/>
</dbReference>
<dbReference type="Gene3D" id="1.10.260.40">
    <property type="entry name" value="lambda repressor-like DNA-binding domains"/>
    <property type="match status" value="1"/>
</dbReference>
<keyword evidence="1" id="KW-0805">Transcription regulation</keyword>
<keyword evidence="6" id="KW-1185">Reference proteome</keyword>
<evidence type="ECO:0000256" key="1">
    <source>
        <dbReference type="ARBA" id="ARBA00023015"/>
    </source>
</evidence>
<dbReference type="PANTHER" id="PTHR30146:SF109">
    <property type="entry name" value="HTH-TYPE TRANSCRIPTIONAL REGULATOR GALS"/>
    <property type="match status" value="1"/>
</dbReference>
<dbReference type="RefSeq" id="WP_011369321.1">
    <property type="nucleotide sequence ID" value="NC_007519.1"/>
</dbReference>
<evidence type="ECO:0000259" key="4">
    <source>
        <dbReference type="PROSITE" id="PS50932"/>
    </source>
</evidence>
<dbReference type="InterPro" id="IPR010982">
    <property type="entry name" value="Lambda_DNA-bd_dom_sf"/>
</dbReference>
<sequence>MRQYTIKDIARELGVSPSTVSRALSGHPGISARTRSRVQELARLHNYQPNLLAKSLQQKHSSTIGVIVPEIRHDFFAATISGIEEVAYTAGYAIMVCQSHETLDRETTNIAALLGQRIAGLLLSVSCRTHDARHLAPVLRSRTPLVVFDRVPEGFAGSTVTTDDEQGACDITALLLQKGYRRIAHIGGPPHLAISRRRYAGYTKALAAAGIPQFSGYHIQGGFDEEDGRRGAMQLFDLAQPPDAIMAVTDPVALGVYSAARQRGLRIPQDIAVTGFSGNPVGELITPRLTTVYQPAFEMGRRAAGLLLEQIRGTAAQSTATVSLPTRVVVRESA</sequence>
<keyword evidence="2" id="KW-0238">DNA-binding</keyword>
<dbReference type="SUPFAM" id="SSF47413">
    <property type="entry name" value="lambda repressor-like DNA-binding domains"/>
    <property type="match status" value="1"/>
</dbReference>
<protein>
    <submittedName>
        <fullName evidence="5">Transcriptional regulator, LacI family</fullName>
    </submittedName>
</protein>
<dbReference type="InterPro" id="IPR000843">
    <property type="entry name" value="HTH_LacI"/>
</dbReference>
<proteinExistence type="predicted"/>